<dbReference type="InterPro" id="IPR029035">
    <property type="entry name" value="DHS-like_NAD/FAD-binding_dom"/>
</dbReference>
<dbReference type="RefSeq" id="WP_134744247.1">
    <property type="nucleotide sequence ID" value="NZ_JBFNFK010000006.1"/>
</dbReference>
<proteinExistence type="predicted"/>
<dbReference type="EMBL" id="SCFR01000008">
    <property type="protein sequence ID" value="TFF66637.1"/>
    <property type="molecule type" value="Genomic_DNA"/>
</dbReference>
<organism evidence="1 2">
    <name type="scientific">Helcococcus ovis</name>
    <dbReference type="NCBI Taxonomy" id="72026"/>
    <lineage>
        <taxon>Bacteria</taxon>
        <taxon>Bacillati</taxon>
        <taxon>Bacillota</taxon>
        <taxon>Tissierellia</taxon>
        <taxon>Tissierellales</taxon>
        <taxon>Peptoniphilaceae</taxon>
        <taxon>Helcococcus</taxon>
    </lineage>
</organism>
<dbReference type="SUPFAM" id="SSF52467">
    <property type="entry name" value="DHS-like NAD/FAD-binding domain"/>
    <property type="match status" value="1"/>
</dbReference>
<dbReference type="Pfam" id="PF13289">
    <property type="entry name" value="SIR2_2"/>
    <property type="match status" value="1"/>
</dbReference>
<reference evidence="1 2" key="1">
    <citation type="submission" date="2019-01" db="EMBL/GenBank/DDBJ databases">
        <title>Draft Genome Sequences of Helcococcus ovis Strains Isolated from the Uterus and Vagina of Dairy Cows with Metritis.</title>
        <authorList>
            <person name="Cunha F."/>
            <person name="Jeon S.J."/>
            <person name="Kutzer P."/>
            <person name="Galvao K.N."/>
        </authorList>
    </citation>
    <scope>NUCLEOTIDE SEQUENCE [LARGE SCALE GENOMIC DNA]</scope>
    <source>
        <strain evidence="1 2">KG-37</strain>
    </source>
</reference>
<name>A0A4R9C4N5_9FIRM</name>
<dbReference type="Gene3D" id="3.40.50.1220">
    <property type="entry name" value="TPP-binding domain"/>
    <property type="match status" value="1"/>
</dbReference>
<evidence type="ECO:0000313" key="1">
    <source>
        <dbReference type="EMBL" id="TFF66637.1"/>
    </source>
</evidence>
<evidence type="ECO:0000313" key="2">
    <source>
        <dbReference type="Proteomes" id="UP000297454"/>
    </source>
</evidence>
<accession>A0A4R9C4N5</accession>
<keyword evidence="2" id="KW-1185">Reference proteome</keyword>
<protein>
    <submittedName>
        <fullName evidence="1">Uncharacterized protein</fullName>
    </submittedName>
</protein>
<sequence>MNLHGIEIPNKIIDALRDDKLVIFAGAGVSVDMPTNLPKFNDLVRFFSKGRFKNFITYDDNFNRNDQYLGKIENENALVHTSVADMFSKENLQYNDWHKSLVDLFGRRKKVKIVTTNYDKMFEKVCEEKGLNVNIYSNPALPYGDDFSGIVHIHGIVDEPKNIVITDKDFGRVYMYHSNVTKFLSDLFNSNYVVLFVGYSYNDLIMRYFTRAIPNLDESNRFIFIEKSLVGTVSSLGVTPILYEDGDYETVHKAISKIIEFTNRDAFSWESRITEISSANPSFLDLQTDEELKHILNDIHLMDKFLKNVNNLGWLVYFNYKGYLSNLFKNDNFTDFDYIFGNWILKNFLGKDFEEFKYLCVKNNFNLNLNFQKMIIDDFENISDDKIEQILSFIKLEKMDVEIIKKISERISMTKLEYYKLKVFKNLIRFKYEYRKLTNFLEKNSGNKQIEINATTFANKNSIMKYWNLFSNFSDESLIDLLYFMTNQIINLYNKKSLGSIDMTFSNFDVFKNDEVNTEIDAYINVMKQITTKIVNDTELKIWINKFFNSDIKILRRLSSYVYILRNNENLISLFDNMRKLSDFEKEEITFLIKKFYPSEKNESLLKYKNSNIEIRNITKSDLEANVVENINYILNYEGANKSRKSILKDISEISVKNYDFAMKVLDVLIYKNKLNSDIWDYLIKGLSENEIVLIKLMDVLKKLDHPMILKEKTYILSLFIKRIIEKNDFSKYKDMIYILVEFLIKLIQNAKNYNPDKVLAWSDITFSSTYGVIAHCYIRITQKNYEFNFNNEEIKLFMEKNILSLLNNSEAKDSKFVIVGNLSNLYTIDKNWTCENLIEIFSSEDSSEFEIAWKGFLTFSRIYPEISILMNSNFQSAIRRIGELRDLKYHQEFVKSYSKHILNITDNPLDNYIPNIFLLKKEYVIVFYQVLVNYLSENGEENKLVMWENWIKEFIFNRLNNLPIKLKADELEYIIQILVNISDESDAFRLFNKLPKYENQRFDFILNIDVYDYVKSHPKSMNYLITYITDIFVVQKKQTPDVRVLDKVKEIASMYEKLELQDNFVYNSKILGI</sequence>
<dbReference type="AlphaFoldDB" id="A0A4R9C4N5"/>
<gene>
    <name evidence="1" type="ORF">EQF91_03315</name>
</gene>
<dbReference type="Proteomes" id="UP000297454">
    <property type="component" value="Unassembled WGS sequence"/>
</dbReference>
<comment type="caution">
    <text evidence="1">The sequence shown here is derived from an EMBL/GenBank/DDBJ whole genome shotgun (WGS) entry which is preliminary data.</text>
</comment>